<dbReference type="STRING" id="106549.A0A540KK02"/>
<keyword evidence="13" id="KW-1185">Reference proteome</keyword>
<feature type="coiled-coil region" evidence="7">
    <location>
        <begin position="344"/>
        <end position="374"/>
    </location>
</feature>
<evidence type="ECO:0000256" key="2">
    <source>
        <dbReference type="ARBA" id="ARBA00007727"/>
    </source>
</evidence>
<evidence type="ECO:0000313" key="13">
    <source>
        <dbReference type="Proteomes" id="UP000315295"/>
    </source>
</evidence>
<accession>A0A540KK02</accession>
<evidence type="ECO:0000256" key="8">
    <source>
        <dbReference type="SAM" id="MobiDB-lite"/>
    </source>
</evidence>
<dbReference type="PANTHER" id="PTHR32285">
    <property type="entry name" value="PROTEIN TRICHOME BIREFRINGENCE-LIKE 9-RELATED"/>
    <property type="match status" value="1"/>
</dbReference>
<sequence length="502" mass="56416">MGTTTSPFKDQYHHSSSLAKKLLPYAIFVLLPIAVIRLYLYTPSPSLSSTDHLPHSTEITISTASSSYSSSPSPLPPISSSQEEERAKETTPSCDYTRGKWVHEKLGPLYNGTTCGTIKEGQNCITHGKTDLGYLYWRWKPSKCQLPRFEPSTFLHLISNKHIAFVGDSMARNQLESLLCMLATASPPNLVYTDGEENRFRRWNFPSHNANVSVYWSPFLVKGVEKSPNGPNYNKLYLDQVNERWAAELGGFDMVVLSVGHWFLHPAVYFEGDDVLGCHFCPGLNHTEIEFYDVLRKAVRTTLKTIIERRGNGSGIDVVLTTFSPAHFEGEWDKNGACSKTKPYKEGEKQLEGIDAQMRQLEVEEVEAARANGEKFVGFRLEALDVTKLSLMRPDGHPGPYMNKFPFADGVPERVQNDWEVNGGEELPRNSDATVVVFQAALPFADCVPDWLGTVTQRHPRCGCEKAKEEEDNLHRLFVLFGLSVVMEEDKNGLIEDVVEKF</sequence>
<evidence type="ECO:0000256" key="3">
    <source>
        <dbReference type="ARBA" id="ARBA00022692"/>
    </source>
</evidence>
<keyword evidence="3 9" id="KW-0812">Transmembrane</keyword>
<evidence type="ECO:0000256" key="1">
    <source>
        <dbReference type="ARBA" id="ARBA00004167"/>
    </source>
</evidence>
<evidence type="ECO:0000313" key="12">
    <source>
        <dbReference type="EMBL" id="TQD74520.1"/>
    </source>
</evidence>
<evidence type="ECO:0000256" key="7">
    <source>
        <dbReference type="SAM" id="Coils"/>
    </source>
</evidence>
<comment type="subcellular location">
    <subcellularLocation>
        <location evidence="1">Membrane</location>
        <topology evidence="1">Single-pass membrane protein</topology>
    </subcellularLocation>
</comment>
<keyword evidence="6 9" id="KW-0472">Membrane</keyword>
<evidence type="ECO:0000256" key="5">
    <source>
        <dbReference type="ARBA" id="ARBA00022989"/>
    </source>
</evidence>
<evidence type="ECO:0000259" key="10">
    <source>
        <dbReference type="Pfam" id="PF13839"/>
    </source>
</evidence>
<organism evidence="12 13">
    <name type="scientific">Malus baccata</name>
    <name type="common">Siberian crab apple</name>
    <name type="synonym">Pyrus baccata</name>
    <dbReference type="NCBI Taxonomy" id="106549"/>
    <lineage>
        <taxon>Eukaryota</taxon>
        <taxon>Viridiplantae</taxon>
        <taxon>Streptophyta</taxon>
        <taxon>Embryophyta</taxon>
        <taxon>Tracheophyta</taxon>
        <taxon>Spermatophyta</taxon>
        <taxon>Magnoliopsida</taxon>
        <taxon>eudicotyledons</taxon>
        <taxon>Gunneridae</taxon>
        <taxon>Pentapetalae</taxon>
        <taxon>rosids</taxon>
        <taxon>fabids</taxon>
        <taxon>Rosales</taxon>
        <taxon>Rosaceae</taxon>
        <taxon>Amygdaloideae</taxon>
        <taxon>Maleae</taxon>
        <taxon>Malus</taxon>
    </lineage>
</organism>
<keyword evidence="5 9" id="KW-1133">Transmembrane helix</keyword>
<dbReference type="Pfam" id="PF13839">
    <property type="entry name" value="PC-Esterase"/>
    <property type="match status" value="1"/>
</dbReference>
<evidence type="ECO:0000259" key="11">
    <source>
        <dbReference type="Pfam" id="PF14416"/>
    </source>
</evidence>
<dbReference type="GO" id="GO:0016413">
    <property type="term" value="F:O-acetyltransferase activity"/>
    <property type="evidence" value="ECO:0007669"/>
    <property type="project" value="InterPro"/>
</dbReference>
<dbReference type="InterPro" id="IPR025846">
    <property type="entry name" value="TBL_N"/>
</dbReference>
<feature type="domain" description="Trichome birefringence-like C-terminal" evidence="10">
    <location>
        <begin position="146"/>
        <end position="418"/>
    </location>
</feature>
<feature type="transmembrane region" description="Helical" evidence="9">
    <location>
        <begin position="22"/>
        <end position="40"/>
    </location>
</feature>
<comment type="similarity">
    <text evidence="2">Belongs to the PC-esterase family. TBL subfamily.</text>
</comment>
<reference evidence="12 13" key="1">
    <citation type="journal article" date="2019" name="G3 (Bethesda)">
        <title>Sequencing of a Wild Apple (Malus baccata) Genome Unravels the Differences Between Cultivated and Wild Apple Species Regarding Disease Resistance and Cold Tolerance.</title>
        <authorList>
            <person name="Chen X."/>
        </authorList>
    </citation>
    <scope>NUCLEOTIDE SEQUENCE [LARGE SCALE GENOMIC DNA]</scope>
    <source>
        <strain evidence="13">cv. Shandingzi</strain>
        <tissue evidence="12">Leaves</tissue>
    </source>
</reference>
<comment type="caution">
    <text evidence="12">The sequence shown here is derived from an EMBL/GenBank/DDBJ whole genome shotgun (WGS) entry which is preliminary data.</text>
</comment>
<dbReference type="AlphaFoldDB" id="A0A540KK02"/>
<dbReference type="InterPro" id="IPR026057">
    <property type="entry name" value="TBL_C"/>
</dbReference>
<feature type="region of interest" description="Disordered" evidence="8">
    <location>
        <begin position="64"/>
        <end position="94"/>
    </location>
</feature>
<evidence type="ECO:0000256" key="6">
    <source>
        <dbReference type="ARBA" id="ARBA00023136"/>
    </source>
</evidence>
<dbReference type="GO" id="GO:0005794">
    <property type="term" value="C:Golgi apparatus"/>
    <property type="evidence" value="ECO:0007669"/>
    <property type="project" value="TreeGrafter"/>
</dbReference>
<evidence type="ECO:0000256" key="4">
    <source>
        <dbReference type="ARBA" id="ARBA00022968"/>
    </source>
</evidence>
<dbReference type="EMBL" id="VIEB01001176">
    <property type="protein sequence ID" value="TQD74520.1"/>
    <property type="molecule type" value="Genomic_DNA"/>
</dbReference>
<dbReference type="Pfam" id="PF14416">
    <property type="entry name" value="PMR5N"/>
    <property type="match status" value="1"/>
</dbReference>
<dbReference type="Proteomes" id="UP000315295">
    <property type="component" value="Unassembled WGS sequence"/>
</dbReference>
<proteinExistence type="inferred from homology"/>
<dbReference type="GO" id="GO:0016020">
    <property type="term" value="C:membrane"/>
    <property type="evidence" value="ECO:0007669"/>
    <property type="project" value="UniProtKB-SubCell"/>
</dbReference>
<dbReference type="InterPro" id="IPR029962">
    <property type="entry name" value="TBL"/>
</dbReference>
<feature type="domain" description="Trichome birefringence-like N-terminal" evidence="11">
    <location>
        <begin position="93"/>
        <end position="145"/>
    </location>
</feature>
<evidence type="ECO:0000256" key="9">
    <source>
        <dbReference type="SAM" id="Phobius"/>
    </source>
</evidence>
<keyword evidence="4" id="KW-0735">Signal-anchor</keyword>
<name>A0A540KK02_MALBA</name>
<dbReference type="PANTHER" id="PTHR32285:SF57">
    <property type="entry name" value="XYLOGLUCAN O-ACETYLTRANSFERASE 1"/>
    <property type="match status" value="1"/>
</dbReference>
<gene>
    <name evidence="12" type="ORF">C1H46_039951</name>
</gene>
<protein>
    <submittedName>
        <fullName evidence="12">Uncharacterized protein</fullName>
    </submittedName>
</protein>
<keyword evidence="7" id="KW-0175">Coiled coil</keyword>